<evidence type="ECO:0000313" key="2">
    <source>
        <dbReference type="EMBL" id="OAQ81795.1"/>
    </source>
</evidence>
<feature type="compositionally biased region" description="Basic and acidic residues" evidence="1">
    <location>
        <begin position="42"/>
        <end position="56"/>
    </location>
</feature>
<reference evidence="2 3" key="1">
    <citation type="submission" date="2016-01" db="EMBL/GenBank/DDBJ databases">
        <title>Biosynthesis of antibiotic leucinostatins and their inhibition on Phytophthora in bio-control Purpureocillium lilacinum.</title>
        <authorList>
            <person name="Wang G."/>
            <person name="Liu Z."/>
            <person name="Lin R."/>
            <person name="Li E."/>
            <person name="Mao Z."/>
            <person name="Ling J."/>
            <person name="Yin W."/>
            <person name="Xie B."/>
        </authorList>
    </citation>
    <scope>NUCLEOTIDE SEQUENCE [LARGE SCALE GENOMIC DNA]</scope>
    <source>
        <strain evidence="2">PLBJ-1</strain>
    </source>
</reference>
<comment type="caution">
    <text evidence="2">The sequence shown here is derived from an EMBL/GenBank/DDBJ whole genome shotgun (WGS) entry which is preliminary data.</text>
</comment>
<evidence type="ECO:0000256" key="1">
    <source>
        <dbReference type="SAM" id="MobiDB-lite"/>
    </source>
</evidence>
<dbReference type="Proteomes" id="UP000078240">
    <property type="component" value="Unassembled WGS sequence"/>
</dbReference>
<accession>A0A179GV13</accession>
<evidence type="ECO:0000313" key="3">
    <source>
        <dbReference type="Proteomes" id="UP000078240"/>
    </source>
</evidence>
<proteinExistence type="predicted"/>
<feature type="region of interest" description="Disordered" evidence="1">
    <location>
        <begin position="1"/>
        <end position="97"/>
    </location>
</feature>
<dbReference type="AlphaFoldDB" id="A0A179GV13"/>
<gene>
    <name evidence="2" type="ORF">VFPBJ_04379</name>
</gene>
<protein>
    <submittedName>
        <fullName evidence="2">Uncharacterized protein</fullName>
    </submittedName>
</protein>
<sequence>MYPRGLHILHPLTGSNSSSPPPSPPPSRHDEHASLRQASDARVSEDLEHRLTEHKKSNSSTRIGSWRRLPRDSPHSSASADGPQHTYDRRGISVARR</sequence>
<name>A0A179GV13_PURLI</name>
<organism evidence="2 3">
    <name type="scientific">Purpureocillium lilacinum</name>
    <name type="common">Paecilomyces lilacinus</name>
    <dbReference type="NCBI Taxonomy" id="33203"/>
    <lineage>
        <taxon>Eukaryota</taxon>
        <taxon>Fungi</taxon>
        <taxon>Dikarya</taxon>
        <taxon>Ascomycota</taxon>
        <taxon>Pezizomycotina</taxon>
        <taxon>Sordariomycetes</taxon>
        <taxon>Hypocreomycetidae</taxon>
        <taxon>Hypocreales</taxon>
        <taxon>Ophiocordycipitaceae</taxon>
        <taxon>Purpureocillium</taxon>
    </lineage>
</organism>
<dbReference type="EMBL" id="LSBH01000003">
    <property type="protein sequence ID" value="OAQ81795.1"/>
    <property type="molecule type" value="Genomic_DNA"/>
</dbReference>